<dbReference type="EMBL" id="CP017886">
    <property type="protein sequence ID" value="APC18564.1"/>
    <property type="molecule type" value="Genomic_DNA"/>
</dbReference>
<dbReference type="RefSeq" id="WP_071554849.1">
    <property type="nucleotide sequence ID" value="NZ_CP017886.1"/>
</dbReference>
<name>A0A1J0ERZ0_9PSED</name>
<evidence type="ECO:0000313" key="1">
    <source>
        <dbReference type="EMBL" id="APC18564.1"/>
    </source>
</evidence>
<evidence type="ECO:0000313" key="2">
    <source>
        <dbReference type="Proteomes" id="UP000182567"/>
    </source>
</evidence>
<accession>A0A1J0ERZ0</accession>
<dbReference type="GeneID" id="46911286"/>
<reference evidence="2" key="1">
    <citation type="submission" date="2016-10" db="EMBL/GenBank/DDBJ databases">
        <title>Pseudomonas frederiksbergensis ERGS4:02 complete genome.</title>
        <authorList>
            <person name="Kumar R."/>
            <person name="Acharya V."/>
            <person name="Singh D."/>
        </authorList>
    </citation>
    <scope>NUCLEOTIDE SEQUENCE [LARGE SCALE GENOMIC DNA]</scope>
    <source>
        <strain evidence="2">ERGS4:02</strain>
    </source>
</reference>
<dbReference type="Proteomes" id="UP000182567">
    <property type="component" value="Chromosome"/>
</dbReference>
<proteinExistence type="predicted"/>
<dbReference type="AlphaFoldDB" id="A0A1J0ERZ0"/>
<sequence>MRPETPRGIRNFNPGNIRHAQGVRWQGMAAVQTDSAFVQFNGPRWGIRAIARVLITYQDKRRAADGSRIDSVREIIERWAPASENDTKAYTQQVARAMGLDLDFEGVDVYQYDTMRGLVLAIIRHENGPGPLPGGLWYGEPVIVDGLALAGIERGVQHGAGAPA</sequence>
<gene>
    <name evidence="1" type="ORF">BLL42_23675</name>
</gene>
<protein>
    <submittedName>
        <fullName evidence="1">Structural protein</fullName>
    </submittedName>
</protein>
<organism evidence="1 2">
    <name type="scientific">Pseudomonas frederiksbergensis</name>
    <dbReference type="NCBI Taxonomy" id="104087"/>
    <lineage>
        <taxon>Bacteria</taxon>
        <taxon>Pseudomonadati</taxon>
        <taxon>Pseudomonadota</taxon>
        <taxon>Gammaproteobacteria</taxon>
        <taxon>Pseudomonadales</taxon>
        <taxon>Pseudomonadaceae</taxon>
        <taxon>Pseudomonas</taxon>
    </lineage>
</organism>
<dbReference type="OrthoDB" id="8849052at2"/>